<dbReference type="OrthoDB" id="345021at2"/>
<proteinExistence type="inferred from homology"/>
<keyword evidence="7 12" id="KW-0479">Metal-binding</keyword>
<dbReference type="SUPFAM" id="SSF49503">
    <property type="entry name" value="Cupredoxins"/>
    <property type="match status" value="3"/>
</dbReference>
<evidence type="ECO:0000256" key="10">
    <source>
        <dbReference type="ARBA" id="ARBA00023008"/>
    </source>
</evidence>
<keyword evidence="8" id="KW-0677">Repeat</keyword>
<dbReference type="EC" id="1.7.2.1" evidence="5"/>
<evidence type="ECO:0000313" key="16">
    <source>
        <dbReference type="Proteomes" id="UP000063789"/>
    </source>
</evidence>
<feature type="domain" description="Plastocyanin-like" evidence="14">
    <location>
        <begin position="636"/>
        <end position="727"/>
    </location>
</feature>
<evidence type="ECO:0000256" key="4">
    <source>
        <dbReference type="ARBA" id="ARBA00011233"/>
    </source>
</evidence>
<evidence type="ECO:0000256" key="12">
    <source>
        <dbReference type="PIRSR" id="PIRSR601287-1"/>
    </source>
</evidence>
<dbReference type="EMBL" id="CP011853">
    <property type="protein sequence ID" value="ALG84139.1"/>
    <property type="molecule type" value="Genomic_DNA"/>
</dbReference>
<dbReference type="InterPro" id="IPR045087">
    <property type="entry name" value="Cu-oxidase_fam"/>
</dbReference>
<evidence type="ECO:0000256" key="8">
    <source>
        <dbReference type="ARBA" id="ARBA00022737"/>
    </source>
</evidence>
<dbReference type="Pfam" id="PF07732">
    <property type="entry name" value="Cu-oxidase_3"/>
    <property type="match status" value="1"/>
</dbReference>
<dbReference type="InterPro" id="IPR011707">
    <property type="entry name" value="Cu-oxidase-like_N"/>
</dbReference>
<keyword evidence="10 12" id="KW-0186">Copper</keyword>
<reference evidence="15 16" key="2">
    <citation type="journal article" date="2017" name="Int. J. Syst. Evol. Microbiol.">
        <title>Gordonia phthalatica sp. nov., a di-n-butyl phthalate-degrading bacterium isolated from activated sludge.</title>
        <authorList>
            <person name="Jin D."/>
            <person name="Kong X."/>
            <person name="Jia M."/>
            <person name="Yu X."/>
            <person name="Wang X."/>
            <person name="Zhuang X."/>
            <person name="Deng Y."/>
            <person name="Bai Z."/>
        </authorList>
    </citation>
    <scope>NUCLEOTIDE SEQUENCE [LARGE SCALE GENOMIC DNA]</scope>
    <source>
        <strain evidence="15 16">QH-11</strain>
    </source>
</reference>
<dbReference type="PANTHER" id="PTHR11709:SF394">
    <property type="entry name" value="FI03373P-RELATED"/>
    <property type="match status" value="1"/>
</dbReference>
<feature type="transmembrane region" description="Helical" evidence="13">
    <location>
        <begin position="37"/>
        <end position="57"/>
    </location>
</feature>
<gene>
    <name evidence="15" type="ORF">ACH46_06000</name>
</gene>
<keyword evidence="9" id="KW-0560">Oxidoreductase</keyword>
<dbReference type="KEGG" id="goq:ACH46_06000"/>
<feature type="binding site" description="type 1 copper site" evidence="12">
    <location>
        <position position="717"/>
    </location>
    <ligand>
        <name>Cu cation</name>
        <dbReference type="ChEBI" id="CHEBI:23378"/>
        <label>1</label>
    </ligand>
</feature>
<dbReference type="PRINTS" id="PR00695">
    <property type="entry name" value="CUNO2RDTASE"/>
</dbReference>
<feature type="transmembrane region" description="Helical" evidence="13">
    <location>
        <begin position="217"/>
        <end position="234"/>
    </location>
</feature>
<feature type="binding site" description="type 1 copper site" evidence="12">
    <location>
        <position position="703"/>
    </location>
    <ligand>
        <name>Cu cation</name>
        <dbReference type="ChEBI" id="CHEBI:23378"/>
        <label>1</label>
    </ligand>
</feature>
<evidence type="ECO:0000256" key="11">
    <source>
        <dbReference type="ARBA" id="ARBA00049340"/>
    </source>
</evidence>
<accession>A0A0N9NA06</accession>
<feature type="transmembrane region" description="Helical" evidence="13">
    <location>
        <begin position="186"/>
        <end position="205"/>
    </location>
</feature>
<dbReference type="AlphaFoldDB" id="A0A0N9NA06"/>
<evidence type="ECO:0000256" key="7">
    <source>
        <dbReference type="ARBA" id="ARBA00022723"/>
    </source>
</evidence>
<evidence type="ECO:0000256" key="9">
    <source>
        <dbReference type="ARBA" id="ARBA00023002"/>
    </source>
</evidence>
<feature type="transmembrane region" description="Helical" evidence="13">
    <location>
        <begin position="240"/>
        <end position="260"/>
    </location>
</feature>
<dbReference type="GO" id="GO:0005507">
    <property type="term" value="F:copper ion binding"/>
    <property type="evidence" value="ECO:0007669"/>
    <property type="project" value="InterPro"/>
</dbReference>
<dbReference type="PANTHER" id="PTHR11709">
    <property type="entry name" value="MULTI-COPPER OXIDASE"/>
    <property type="match status" value="1"/>
</dbReference>
<feature type="transmembrane region" description="Helical" evidence="13">
    <location>
        <begin position="146"/>
        <end position="166"/>
    </location>
</feature>
<keyword evidence="16" id="KW-1185">Reference proteome</keyword>
<feature type="transmembrane region" description="Helical" evidence="13">
    <location>
        <begin position="351"/>
        <end position="371"/>
    </location>
</feature>
<keyword evidence="13" id="KW-1133">Transmembrane helix</keyword>
<sequence length="874" mass="91654">MTLGTWNLRVGAVVLAWLSALVGVAVAGDAVASSHWLMIHLLGLGAASNAILIWSWYFTEAVLRLSHAENRRSQALRLALFNAGAITVVVGYGVVATADGGARGAVWWAILAGATVAFAAVAWHCADLVRRIRTALPSRFGGMVRFYVASAAFLLVGIGFGATMTRDDLPGDWHERLAVAHAGLNVFGWIGITVIGTLVTLWPTILRTRMADGVERAAARALPALCGAVSLIVLGALLGILSVSVVGVLVYAATLGYVAWSHVDEVRRKKPTGFASLSVLAGVAWLMGGLVVLAVAYATAPDWATAYDRLDVLTTALLGGFLAQVLLGALSYLIPVVLGRKPSATQQAMRALDYWGPARVGAANAGLLVWALPGDGWPHRLSAWVAVIALASFIPLAVWAAVKGLRPAETDGPRPRPTDRPGPNVLGALAAGVAAVVVAGAVGVAIDPAAVGLPGGEQSSVVATGHTTTVKLGITGMRFTPGSIEVPRGDRLVIELTNTGTQTHDLVMPNGVRTPRLTPGGQATLDVGVVGSSMQGWCSLPGHRQMGMVLDVVVKGAPRETAPPTTSPGEHSMPSMDMAADPGPGFVARDPRIPALSTERVHTMTLDVRDVQRQVAPGVTVTQWPYGTVGPDGKYTGGAPGPTLRGRVGDRFDITLTNSASMGHSIDFHAGALAPDGPMRTIEPGQSLKYSFTATRSGIWLYHCSTMPMSTHIANGMFGAVIIDSPNLPPVDQEYVLVQSEVFLGGPDGTANADKIVAERPDLVVFNGYADQYDHRPLTAKVGDRVRIWVLSAGPNRGSAFHVIGGQFDTVWKEGAYLLRPDNPQSGGSQVLDLAPAQGGFVELSFGEKGNYPFVTHSMIDAERGAHGIIRVTD</sequence>
<evidence type="ECO:0000256" key="6">
    <source>
        <dbReference type="ARBA" id="ARBA00017290"/>
    </source>
</evidence>
<feature type="transmembrane region" description="Helical" evidence="13">
    <location>
        <begin position="78"/>
        <end position="98"/>
    </location>
</feature>
<evidence type="ECO:0000313" key="15">
    <source>
        <dbReference type="EMBL" id="ALG84139.1"/>
    </source>
</evidence>
<name>A0A0N9NA06_9ACTN</name>
<dbReference type="Proteomes" id="UP000063789">
    <property type="component" value="Chromosome"/>
</dbReference>
<feature type="binding site" description="type 1 copper site" evidence="12">
    <location>
        <position position="704"/>
    </location>
    <ligand>
        <name>Cu cation</name>
        <dbReference type="ChEBI" id="CHEBI:23378"/>
        <label>1</label>
    </ligand>
</feature>
<evidence type="ECO:0000256" key="5">
    <source>
        <dbReference type="ARBA" id="ARBA00011882"/>
    </source>
</evidence>
<evidence type="ECO:0000256" key="1">
    <source>
        <dbReference type="ARBA" id="ARBA00001960"/>
    </source>
</evidence>
<feature type="binding site" description="type 1 copper site" evidence="12">
    <location>
        <position position="712"/>
    </location>
    <ligand>
        <name>Cu cation</name>
        <dbReference type="ChEBI" id="CHEBI:23378"/>
        <label>1</label>
    </ligand>
</feature>
<feature type="transmembrane region" description="Helical" evidence="13">
    <location>
        <begin position="317"/>
        <end position="339"/>
    </location>
</feature>
<dbReference type="STRING" id="1136941.ACH46_06000"/>
<evidence type="ECO:0000256" key="13">
    <source>
        <dbReference type="SAM" id="Phobius"/>
    </source>
</evidence>
<dbReference type="GO" id="GO:0050421">
    <property type="term" value="F:nitrite reductase (NO-forming) activity"/>
    <property type="evidence" value="ECO:0007669"/>
    <property type="project" value="UniProtKB-EC"/>
</dbReference>
<feature type="binding site" description="type 1 copper site" evidence="12">
    <location>
        <position position="857"/>
    </location>
    <ligand>
        <name>Cu cation</name>
        <dbReference type="ChEBI" id="CHEBI:23378"/>
        <label>1</label>
    </ligand>
</feature>
<dbReference type="InterPro" id="IPR008972">
    <property type="entry name" value="Cupredoxin"/>
</dbReference>
<dbReference type="CDD" id="cd11020">
    <property type="entry name" value="CuRO_1_CuNIR"/>
    <property type="match status" value="1"/>
</dbReference>
<comment type="catalytic activity">
    <reaction evidence="11">
        <text>nitric oxide + Fe(III)-[cytochrome c] + H2O = Fe(II)-[cytochrome c] + nitrite + 2 H(+)</text>
        <dbReference type="Rhea" id="RHEA:15233"/>
        <dbReference type="Rhea" id="RHEA-COMP:10350"/>
        <dbReference type="Rhea" id="RHEA-COMP:14399"/>
        <dbReference type="ChEBI" id="CHEBI:15377"/>
        <dbReference type="ChEBI" id="CHEBI:15378"/>
        <dbReference type="ChEBI" id="CHEBI:16301"/>
        <dbReference type="ChEBI" id="CHEBI:16480"/>
        <dbReference type="ChEBI" id="CHEBI:29033"/>
        <dbReference type="ChEBI" id="CHEBI:29034"/>
        <dbReference type="EC" id="1.7.2.1"/>
    </reaction>
</comment>
<feature type="transmembrane region" description="Helical" evidence="13">
    <location>
        <begin position="423"/>
        <end position="446"/>
    </location>
</feature>
<keyword evidence="13" id="KW-0812">Transmembrane</keyword>
<feature type="transmembrane region" description="Helical" evidence="13">
    <location>
        <begin position="383"/>
        <end position="402"/>
    </location>
</feature>
<feature type="binding site" description="type 1 copper site" evidence="12">
    <location>
        <position position="664"/>
    </location>
    <ligand>
        <name>Cu cation</name>
        <dbReference type="ChEBI" id="CHEBI:23378"/>
        <label>1</label>
    </ligand>
</feature>
<comment type="cofactor">
    <cofactor evidence="2 12">
        <name>Cu(2+)</name>
        <dbReference type="ChEBI" id="CHEBI:29036"/>
    </cofactor>
</comment>
<organism evidence="15 16">
    <name type="scientific">Gordonia phthalatica</name>
    <dbReference type="NCBI Taxonomy" id="1136941"/>
    <lineage>
        <taxon>Bacteria</taxon>
        <taxon>Bacillati</taxon>
        <taxon>Actinomycetota</taxon>
        <taxon>Actinomycetes</taxon>
        <taxon>Mycobacteriales</taxon>
        <taxon>Gordoniaceae</taxon>
        <taxon>Gordonia</taxon>
    </lineage>
</organism>
<dbReference type="Gene3D" id="2.60.40.420">
    <property type="entry name" value="Cupredoxins - blue copper proteins"/>
    <property type="match status" value="3"/>
</dbReference>
<evidence type="ECO:0000256" key="2">
    <source>
        <dbReference type="ARBA" id="ARBA00001973"/>
    </source>
</evidence>
<reference evidence="16" key="1">
    <citation type="submission" date="2015-06" db="EMBL/GenBank/DDBJ databases">
        <title>Complete genome sequence and metabolic analysis of phthalate degradation pathway in Gordonia sp. QH-11.</title>
        <authorList>
            <person name="Jin D."/>
            <person name="Kong X."/>
            <person name="Bai Z."/>
        </authorList>
    </citation>
    <scope>NUCLEOTIDE SEQUENCE [LARGE SCALE GENOMIC DNA]</scope>
    <source>
        <strain evidence="16">QH-11</strain>
    </source>
</reference>
<dbReference type="CDD" id="cd04208">
    <property type="entry name" value="CuRO_2_CuNIR"/>
    <property type="match status" value="1"/>
</dbReference>
<comment type="similarity">
    <text evidence="3">Belongs to the multicopper oxidase family.</text>
</comment>
<feature type="transmembrane region" description="Helical" evidence="13">
    <location>
        <begin position="104"/>
        <end position="125"/>
    </location>
</feature>
<dbReference type="RefSeq" id="WP_062392112.1">
    <property type="nucleotide sequence ID" value="NZ_CP011853.1"/>
</dbReference>
<feature type="binding site" description="type 1 copper site" evidence="12">
    <location>
        <position position="669"/>
    </location>
    <ligand>
        <name>Cu cation</name>
        <dbReference type="ChEBI" id="CHEBI:23378"/>
        <label>1</label>
    </ligand>
</feature>
<feature type="transmembrane region" description="Helical" evidence="13">
    <location>
        <begin position="272"/>
        <end position="297"/>
    </location>
</feature>
<comment type="cofactor">
    <cofactor evidence="1 12">
        <name>Cu(+)</name>
        <dbReference type="ChEBI" id="CHEBI:49552"/>
    </cofactor>
</comment>
<keyword evidence="13" id="KW-0472">Membrane</keyword>
<comment type="subunit">
    <text evidence="4">Homotrimer.</text>
</comment>
<protein>
    <recommendedName>
        <fullName evidence="6">Copper-containing nitrite reductase</fullName>
        <ecNumber evidence="5">1.7.2.1</ecNumber>
    </recommendedName>
</protein>
<dbReference type="InterPro" id="IPR001287">
    <property type="entry name" value="NO2-reductase_Cu"/>
</dbReference>
<evidence type="ECO:0000256" key="3">
    <source>
        <dbReference type="ARBA" id="ARBA00010609"/>
    </source>
</evidence>
<dbReference type="PATRIC" id="fig|1136941.3.peg.1228"/>
<evidence type="ECO:0000259" key="14">
    <source>
        <dbReference type="Pfam" id="PF07732"/>
    </source>
</evidence>